<dbReference type="OrthoDB" id="160645at2759"/>
<dbReference type="STRING" id="43265.A0A545UN92"/>
<feature type="region of interest" description="Disordered" evidence="1">
    <location>
        <begin position="76"/>
        <end position="141"/>
    </location>
</feature>
<accession>A0A545UN92</accession>
<dbReference type="Pfam" id="PF22974">
    <property type="entry name" value="DUF7029"/>
    <property type="match status" value="1"/>
</dbReference>
<feature type="compositionally biased region" description="Basic and acidic residues" evidence="1">
    <location>
        <begin position="82"/>
        <end position="118"/>
    </location>
</feature>
<reference evidence="4 5" key="1">
    <citation type="journal article" date="2019" name="Appl. Microbiol. Biotechnol.">
        <title>Genome sequence of Isaria javanica and comparative genome analysis insights into family S53 peptidase evolution in fungal entomopathogens.</title>
        <authorList>
            <person name="Lin R."/>
            <person name="Zhang X."/>
            <person name="Xin B."/>
            <person name="Zou M."/>
            <person name="Gao Y."/>
            <person name="Qin F."/>
            <person name="Hu Q."/>
            <person name="Xie B."/>
            <person name="Cheng X."/>
        </authorList>
    </citation>
    <scope>NUCLEOTIDE SEQUENCE [LARGE SCALE GENOMIC DNA]</scope>
    <source>
        <strain evidence="4 5">IJ1G</strain>
    </source>
</reference>
<feature type="region of interest" description="Disordered" evidence="1">
    <location>
        <begin position="734"/>
        <end position="781"/>
    </location>
</feature>
<feature type="domain" description="DUF7029" evidence="3">
    <location>
        <begin position="185"/>
        <end position="282"/>
    </location>
</feature>
<protein>
    <recommendedName>
        <fullName evidence="3">DUF7029 domain-containing protein</fullName>
    </recommendedName>
</protein>
<keyword evidence="5" id="KW-1185">Reference proteome</keyword>
<sequence length="962" mass="102930">MLFNTILTFLWAAVLVSAFPSLSLPKKWQSSSRSVEAARSEAQDTQAATSAAVPGGFCGWVAVEVPVEVPIEVPAEEESDQHDEQQHTEEYSEQHDEQHSNPHSGQHSEEYSEQHPGQHSEQQNDNQKHQEPSAPSQTLAPSVHWTWDTSSLKNVEPVAAKEDSQMYYGVAEPAKEGYFAFLTYRFTLPSVNLDHSKHVEVEYTESRDLLVKFKTSESFDRAAESWKSSEDLLLIATAKGCAGPSAEDRCYFRATSWTVNKQKREVVATGAPEHPENVMDSAETEWGLWAPHGAAGSNSTGRAGGSFNYTANSSANVSSSTSRDSHGLATASFGPSFDRALDDQFGYHELRADSHAFIQRIITDGEAADSERNATTNKCKESVSGKLRRRRLQPRGFWSNLWNGFVDAVKTAYNTVADALSIQGDFNEPVSWDLPGPEIPREASPWSGNSIALFKHESASESGEFQEHVNIYCVDCGVSGQAVFSGKAKITPLKGIFDGEVSVSTNMKIVLKVGVNAEIKYSKNIQQDLFAFGLPGLSYGIVTVGPYISVAAKVGLEAAAKGKLLVGGEMGLTQASATLYVFQPSRSTAMGWTPYFKPVLDAEGEIMLAANAALPISIKVGLKISSFEVALGLVEEPIISAAAQVAGSASYDNANGFQGGFAEFDGCAGISASLNWRNKLSIDVVGISSPILHDTGLQPIIKTCLSLGKATGSRLNAPKANALLSVMDSSGTSAAPHRFTNTSTPINSQGSSSAQSPANPAASIPSALVESRSPRTNESCSLVNETTPQVFKDGHRFDLSPLLTTIGTSMVASCNDGNVYVAAASSQANKKCNSMWPATSKEAVIPFDGNLNVMHYYASAMSAVGVSRLRSSPAYKMPDDAVVTVLVPAPAADGSFFYMAADASEQVFYPIVCEFASNAVPRVFLSKELSAGIRMLEGGTVAESITGAKVEKCFGLALSPQL</sequence>
<feature type="signal peptide" evidence="2">
    <location>
        <begin position="1"/>
        <end position="18"/>
    </location>
</feature>
<feature type="chain" id="PRO_5022124785" description="DUF7029 domain-containing protein" evidence="2">
    <location>
        <begin position="19"/>
        <end position="962"/>
    </location>
</feature>
<evidence type="ECO:0000313" key="4">
    <source>
        <dbReference type="EMBL" id="TQV90934.1"/>
    </source>
</evidence>
<evidence type="ECO:0000313" key="5">
    <source>
        <dbReference type="Proteomes" id="UP000315783"/>
    </source>
</evidence>
<feature type="compositionally biased region" description="Polar residues" evidence="1">
    <location>
        <begin position="734"/>
        <end position="744"/>
    </location>
</feature>
<comment type="caution">
    <text evidence="4">The sequence shown here is derived from an EMBL/GenBank/DDBJ whole genome shotgun (WGS) entry which is preliminary data.</text>
</comment>
<evidence type="ECO:0000256" key="2">
    <source>
        <dbReference type="SAM" id="SignalP"/>
    </source>
</evidence>
<keyword evidence="2" id="KW-0732">Signal</keyword>
<gene>
    <name evidence="4" type="ORF">IF1G_10455</name>
</gene>
<feature type="compositionally biased region" description="Low complexity" evidence="1">
    <location>
        <begin position="745"/>
        <end position="767"/>
    </location>
</feature>
<dbReference type="Proteomes" id="UP000315783">
    <property type="component" value="Unassembled WGS sequence"/>
</dbReference>
<dbReference type="AlphaFoldDB" id="A0A545UN92"/>
<organism evidence="4 5">
    <name type="scientific">Cordyceps javanica</name>
    <dbReference type="NCBI Taxonomy" id="43265"/>
    <lineage>
        <taxon>Eukaryota</taxon>
        <taxon>Fungi</taxon>
        <taxon>Dikarya</taxon>
        <taxon>Ascomycota</taxon>
        <taxon>Pezizomycotina</taxon>
        <taxon>Sordariomycetes</taxon>
        <taxon>Hypocreomycetidae</taxon>
        <taxon>Hypocreales</taxon>
        <taxon>Cordycipitaceae</taxon>
        <taxon>Cordyceps</taxon>
    </lineage>
</organism>
<name>A0A545UN92_9HYPO</name>
<evidence type="ECO:0000256" key="1">
    <source>
        <dbReference type="SAM" id="MobiDB-lite"/>
    </source>
</evidence>
<proteinExistence type="predicted"/>
<dbReference type="InterPro" id="IPR054293">
    <property type="entry name" value="DUF7029"/>
</dbReference>
<dbReference type="EMBL" id="SPUK01000022">
    <property type="protein sequence ID" value="TQV90934.1"/>
    <property type="molecule type" value="Genomic_DNA"/>
</dbReference>
<evidence type="ECO:0000259" key="3">
    <source>
        <dbReference type="Pfam" id="PF22974"/>
    </source>
</evidence>